<dbReference type="EMBL" id="OZ021737">
    <property type="protein sequence ID" value="CAK9318137.1"/>
    <property type="molecule type" value="Genomic_DNA"/>
</dbReference>
<accession>A0ABP0YCD3</accession>
<proteinExistence type="predicted"/>
<organism evidence="1 2">
    <name type="scientific">Citrullus colocynthis</name>
    <name type="common">colocynth</name>
    <dbReference type="NCBI Taxonomy" id="252529"/>
    <lineage>
        <taxon>Eukaryota</taxon>
        <taxon>Viridiplantae</taxon>
        <taxon>Streptophyta</taxon>
        <taxon>Embryophyta</taxon>
        <taxon>Tracheophyta</taxon>
        <taxon>Spermatophyta</taxon>
        <taxon>Magnoliopsida</taxon>
        <taxon>eudicotyledons</taxon>
        <taxon>Gunneridae</taxon>
        <taxon>Pentapetalae</taxon>
        <taxon>rosids</taxon>
        <taxon>fabids</taxon>
        <taxon>Cucurbitales</taxon>
        <taxon>Cucurbitaceae</taxon>
        <taxon>Benincaseae</taxon>
        <taxon>Citrullus</taxon>
    </lineage>
</organism>
<protein>
    <submittedName>
        <fullName evidence="1">Uncharacterized protein</fullName>
    </submittedName>
</protein>
<evidence type="ECO:0000313" key="2">
    <source>
        <dbReference type="Proteomes" id="UP001642487"/>
    </source>
</evidence>
<sequence>MEIDIVFTGFCYHYVLRIGGLGTGKQHIHLLMLDIFCTIVHFAFLYGQNQSSTPCQNGILDHECDTGARSSSW</sequence>
<name>A0ABP0YCD3_9ROSI</name>
<gene>
    <name evidence="1" type="ORF">CITCOLO1_LOCUS10095</name>
</gene>
<evidence type="ECO:0000313" key="1">
    <source>
        <dbReference type="EMBL" id="CAK9318137.1"/>
    </source>
</evidence>
<dbReference type="Proteomes" id="UP001642487">
    <property type="component" value="Chromosome 3"/>
</dbReference>
<reference evidence="1 2" key="1">
    <citation type="submission" date="2024-03" db="EMBL/GenBank/DDBJ databases">
        <authorList>
            <person name="Gkanogiannis A."/>
            <person name="Becerra Lopez-Lavalle L."/>
        </authorList>
    </citation>
    <scope>NUCLEOTIDE SEQUENCE [LARGE SCALE GENOMIC DNA]</scope>
</reference>
<keyword evidence="2" id="KW-1185">Reference proteome</keyword>